<evidence type="ECO:0000313" key="2">
    <source>
        <dbReference type="EMBL" id="TWW77926.1"/>
    </source>
</evidence>
<evidence type="ECO:0000256" key="1">
    <source>
        <dbReference type="SAM" id="MobiDB-lite"/>
    </source>
</evidence>
<gene>
    <name evidence="2" type="ORF">D4764_11G0000470</name>
</gene>
<feature type="region of interest" description="Disordered" evidence="1">
    <location>
        <begin position="21"/>
        <end position="40"/>
    </location>
</feature>
<name>A0A5C6PG08_9TELE</name>
<protein>
    <submittedName>
        <fullName evidence="2">Uncharacterized protein</fullName>
    </submittedName>
</protein>
<feature type="compositionally biased region" description="Low complexity" evidence="1">
    <location>
        <begin position="27"/>
        <end position="37"/>
    </location>
</feature>
<dbReference type="EMBL" id="RHFK02000003">
    <property type="protein sequence ID" value="TWW77926.1"/>
    <property type="molecule type" value="Genomic_DNA"/>
</dbReference>
<organism evidence="2 3">
    <name type="scientific">Takifugu flavidus</name>
    <name type="common">sansaifugu</name>
    <dbReference type="NCBI Taxonomy" id="433684"/>
    <lineage>
        <taxon>Eukaryota</taxon>
        <taxon>Metazoa</taxon>
        <taxon>Chordata</taxon>
        <taxon>Craniata</taxon>
        <taxon>Vertebrata</taxon>
        <taxon>Euteleostomi</taxon>
        <taxon>Actinopterygii</taxon>
        <taxon>Neopterygii</taxon>
        <taxon>Teleostei</taxon>
        <taxon>Neoteleostei</taxon>
        <taxon>Acanthomorphata</taxon>
        <taxon>Eupercaria</taxon>
        <taxon>Tetraodontiformes</taxon>
        <taxon>Tetradontoidea</taxon>
        <taxon>Tetraodontidae</taxon>
        <taxon>Takifugu</taxon>
    </lineage>
</organism>
<dbReference type="Proteomes" id="UP000324091">
    <property type="component" value="Chromosome 11"/>
</dbReference>
<dbReference type="AlphaFoldDB" id="A0A5C6PG08"/>
<comment type="caution">
    <text evidence="2">The sequence shown here is derived from an EMBL/GenBank/DDBJ whole genome shotgun (WGS) entry which is preliminary data.</text>
</comment>
<accession>A0A5C6PG08</accession>
<keyword evidence="3" id="KW-1185">Reference proteome</keyword>
<reference evidence="2 3" key="1">
    <citation type="submission" date="2019-04" db="EMBL/GenBank/DDBJ databases">
        <title>Chromosome genome assembly for Takifugu flavidus.</title>
        <authorList>
            <person name="Xiao S."/>
        </authorList>
    </citation>
    <scope>NUCLEOTIDE SEQUENCE [LARGE SCALE GENOMIC DNA]</scope>
    <source>
        <strain evidence="2">HTHZ2018</strain>
        <tissue evidence="2">Muscle</tissue>
    </source>
</reference>
<proteinExistence type="predicted"/>
<sequence length="70" mass="7718">MAAKMTTEPSKQNLQTCASLSTVTPTAAPLSREPSAPARRRRIRQAVYHSDPCTYSGTRSFRTCEADKET</sequence>
<evidence type="ECO:0000313" key="3">
    <source>
        <dbReference type="Proteomes" id="UP000324091"/>
    </source>
</evidence>